<proteinExistence type="predicted"/>
<feature type="compositionally biased region" description="Pro residues" evidence="1">
    <location>
        <begin position="365"/>
        <end position="377"/>
    </location>
</feature>
<evidence type="ECO:0000313" key="4">
    <source>
        <dbReference type="Proteomes" id="UP000807353"/>
    </source>
</evidence>
<feature type="region of interest" description="Disordered" evidence="1">
    <location>
        <begin position="86"/>
        <end position="131"/>
    </location>
</feature>
<evidence type="ECO:0000256" key="1">
    <source>
        <dbReference type="SAM" id="MobiDB-lite"/>
    </source>
</evidence>
<evidence type="ECO:0000313" key="3">
    <source>
        <dbReference type="EMBL" id="KAF9465258.1"/>
    </source>
</evidence>
<keyword evidence="2" id="KW-0732">Signal</keyword>
<feature type="compositionally biased region" description="Low complexity" evidence="1">
    <location>
        <begin position="113"/>
        <end position="125"/>
    </location>
</feature>
<keyword evidence="4" id="KW-1185">Reference proteome</keyword>
<reference evidence="3" key="1">
    <citation type="submission" date="2020-11" db="EMBL/GenBank/DDBJ databases">
        <authorList>
            <consortium name="DOE Joint Genome Institute"/>
            <person name="Ahrendt S."/>
            <person name="Riley R."/>
            <person name="Andreopoulos W."/>
            <person name="Labutti K."/>
            <person name="Pangilinan J."/>
            <person name="Ruiz-Duenas F.J."/>
            <person name="Barrasa J.M."/>
            <person name="Sanchez-Garcia M."/>
            <person name="Camarero S."/>
            <person name="Miyauchi S."/>
            <person name="Serrano A."/>
            <person name="Linde D."/>
            <person name="Babiker R."/>
            <person name="Drula E."/>
            <person name="Ayuso-Fernandez I."/>
            <person name="Pacheco R."/>
            <person name="Padilla G."/>
            <person name="Ferreira P."/>
            <person name="Barriuso J."/>
            <person name="Kellner H."/>
            <person name="Castanera R."/>
            <person name="Alfaro M."/>
            <person name="Ramirez L."/>
            <person name="Pisabarro A.G."/>
            <person name="Kuo A."/>
            <person name="Tritt A."/>
            <person name="Lipzen A."/>
            <person name="He G."/>
            <person name="Yan M."/>
            <person name="Ng V."/>
            <person name="Cullen D."/>
            <person name="Martin F."/>
            <person name="Rosso M.-N."/>
            <person name="Henrissat B."/>
            <person name="Hibbett D."/>
            <person name="Martinez A.T."/>
            <person name="Grigoriev I.V."/>
        </authorList>
    </citation>
    <scope>NUCLEOTIDE SEQUENCE</scope>
    <source>
        <strain evidence="3">CBS 247.69</strain>
    </source>
</reference>
<evidence type="ECO:0000256" key="2">
    <source>
        <dbReference type="SAM" id="SignalP"/>
    </source>
</evidence>
<organism evidence="3 4">
    <name type="scientific">Collybia nuda</name>
    <dbReference type="NCBI Taxonomy" id="64659"/>
    <lineage>
        <taxon>Eukaryota</taxon>
        <taxon>Fungi</taxon>
        <taxon>Dikarya</taxon>
        <taxon>Basidiomycota</taxon>
        <taxon>Agaricomycotina</taxon>
        <taxon>Agaricomycetes</taxon>
        <taxon>Agaricomycetidae</taxon>
        <taxon>Agaricales</taxon>
        <taxon>Tricholomatineae</taxon>
        <taxon>Clitocybaceae</taxon>
        <taxon>Collybia</taxon>
    </lineage>
</organism>
<feature type="region of interest" description="Disordered" evidence="1">
    <location>
        <begin position="338"/>
        <end position="398"/>
    </location>
</feature>
<dbReference type="Proteomes" id="UP000807353">
    <property type="component" value="Unassembled WGS sequence"/>
</dbReference>
<feature type="compositionally biased region" description="Low complexity" evidence="1">
    <location>
        <begin position="378"/>
        <end position="391"/>
    </location>
</feature>
<sequence>MVQFTTTATLLTVAQVALYAAPALSGPIDLSGSQLDARSGVAGRIIKEMGKDHAMSKAQDLALQWKDQALNKNQPPKPSVAAIAQQAMKEKKKGKEPAAQAPKVPAIPPAPKRPSIADQAKQAAEAAKKHPVQAALKKQGRSLDFDLEERDFEELYELVARELYFDELEARAGVAGKIIKEMGKDHAISKAQDLALQWKDQALNKNQPPKPSIAAVAQQALKEKKKGKEPAAQAPKVPPMPPAPKKASIAEQAKQAAEAAKKHPVQAALKKQRRSFYFDLGARDFEEMYELVARELYLDELEARSGVAGKIIKEMGKDHAMSKAQDLALQWKDQALNKNQPSKPSIAAVAQQALKEKKKGKEPVPQAPKIPAMPPAPKKASIAEQAKQAAEAAKKHPVQAALKKQGRALDFDLEGRDIDELYDLVARDLYFDLLEARSIGSMSLYDLD</sequence>
<feature type="chain" id="PRO_5040498906" evidence="2">
    <location>
        <begin position="26"/>
        <end position="448"/>
    </location>
</feature>
<dbReference type="EMBL" id="MU150248">
    <property type="protein sequence ID" value="KAF9465258.1"/>
    <property type="molecule type" value="Genomic_DNA"/>
</dbReference>
<feature type="signal peptide" evidence="2">
    <location>
        <begin position="1"/>
        <end position="25"/>
    </location>
</feature>
<dbReference type="AlphaFoldDB" id="A0A9P5Y8F4"/>
<protein>
    <submittedName>
        <fullName evidence="3">Uncharacterized protein</fullName>
    </submittedName>
</protein>
<gene>
    <name evidence="3" type="ORF">BDZ94DRAFT_1254098</name>
</gene>
<name>A0A9P5Y8F4_9AGAR</name>
<accession>A0A9P5Y8F4</accession>
<feature type="region of interest" description="Disordered" evidence="1">
    <location>
        <begin position="204"/>
        <end position="247"/>
    </location>
</feature>
<comment type="caution">
    <text evidence="3">The sequence shown here is derived from an EMBL/GenBank/DDBJ whole genome shotgun (WGS) entry which is preliminary data.</text>
</comment>